<dbReference type="Proteomes" id="UP000295192">
    <property type="component" value="Unassembled WGS sequence"/>
</dbReference>
<comment type="caution">
    <text evidence="2">The sequence shown here is derived from an EMBL/GenBank/DDBJ whole genome shotgun (WGS) entry which is preliminary data.</text>
</comment>
<evidence type="ECO:0000313" key="3">
    <source>
        <dbReference type="Proteomes" id="UP000295192"/>
    </source>
</evidence>
<gene>
    <name evidence="2" type="ORF">AWZ03_015474</name>
</gene>
<sequence>MVKAVATLLYLLCGLVSTINTSGINVEHQHLQMEPMDYQQIRKLQSLNLKFTEYFQNGTVKDMDMFSPRLLNK</sequence>
<keyword evidence="1" id="KW-0732">Signal</keyword>
<feature type="non-terminal residue" evidence="2">
    <location>
        <position position="73"/>
    </location>
</feature>
<feature type="chain" id="PRO_5019748735" evidence="1">
    <location>
        <begin position="19"/>
        <end position="73"/>
    </location>
</feature>
<dbReference type="AlphaFoldDB" id="A0A484AMM1"/>
<dbReference type="EMBL" id="LSRL02012034">
    <property type="protein sequence ID" value="TDG38104.1"/>
    <property type="molecule type" value="Genomic_DNA"/>
</dbReference>
<dbReference type="OrthoDB" id="8066590at2759"/>
<evidence type="ECO:0000313" key="2">
    <source>
        <dbReference type="EMBL" id="TDG38104.1"/>
    </source>
</evidence>
<protein>
    <submittedName>
        <fullName evidence="2">Uncharacterized protein</fullName>
    </submittedName>
</protein>
<accession>A0A484AMM1</accession>
<organism evidence="2 3">
    <name type="scientific">Drosophila navojoa</name>
    <name type="common">Fruit fly</name>
    <dbReference type="NCBI Taxonomy" id="7232"/>
    <lineage>
        <taxon>Eukaryota</taxon>
        <taxon>Metazoa</taxon>
        <taxon>Ecdysozoa</taxon>
        <taxon>Arthropoda</taxon>
        <taxon>Hexapoda</taxon>
        <taxon>Insecta</taxon>
        <taxon>Pterygota</taxon>
        <taxon>Neoptera</taxon>
        <taxon>Endopterygota</taxon>
        <taxon>Diptera</taxon>
        <taxon>Brachycera</taxon>
        <taxon>Muscomorpha</taxon>
        <taxon>Ephydroidea</taxon>
        <taxon>Drosophilidae</taxon>
        <taxon>Drosophila</taxon>
    </lineage>
</organism>
<proteinExistence type="predicted"/>
<feature type="signal peptide" evidence="1">
    <location>
        <begin position="1"/>
        <end position="18"/>
    </location>
</feature>
<keyword evidence="3" id="KW-1185">Reference proteome</keyword>
<reference evidence="2 3" key="1">
    <citation type="journal article" date="2019" name="J. Hered.">
        <title>An Improved Genome Assembly for Drosophila navojoa, the Basal Species in the mojavensis Cluster.</title>
        <authorList>
            <person name="Vanderlinde T."/>
            <person name="Dupim E.G."/>
            <person name="Nazario-Yepiz N.O."/>
            <person name="Carvalho A.B."/>
        </authorList>
    </citation>
    <scope>NUCLEOTIDE SEQUENCE [LARGE SCALE GENOMIC DNA]</scope>
    <source>
        <strain evidence="2">Navoj_Jal97</strain>
        <tissue evidence="2">Whole organism</tissue>
    </source>
</reference>
<name>A0A484AMM1_DRONA</name>
<evidence type="ECO:0000256" key="1">
    <source>
        <dbReference type="SAM" id="SignalP"/>
    </source>
</evidence>